<keyword evidence="2" id="KW-1185">Reference proteome</keyword>
<accession>A0A6G1C4M4</accession>
<dbReference type="Proteomes" id="UP000479710">
    <property type="component" value="Unassembled WGS sequence"/>
</dbReference>
<evidence type="ECO:0000313" key="1">
    <source>
        <dbReference type="EMBL" id="KAF0894917.1"/>
    </source>
</evidence>
<comment type="caution">
    <text evidence="1">The sequence shown here is derived from an EMBL/GenBank/DDBJ whole genome shotgun (WGS) entry which is preliminary data.</text>
</comment>
<dbReference type="EMBL" id="SPHZ02000010">
    <property type="protein sequence ID" value="KAF0894917.1"/>
    <property type="molecule type" value="Genomic_DNA"/>
</dbReference>
<evidence type="ECO:0000313" key="2">
    <source>
        <dbReference type="Proteomes" id="UP000479710"/>
    </source>
</evidence>
<proteinExistence type="predicted"/>
<gene>
    <name evidence="1" type="ORF">E2562_004917</name>
</gene>
<protein>
    <submittedName>
        <fullName evidence="1">Uncharacterized protein</fullName>
    </submittedName>
</protein>
<dbReference type="AlphaFoldDB" id="A0A6G1C4M4"/>
<name>A0A6G1C4M4_9ORYZ</name>
<sequence length="64" mass="6662">MRVPGTFESEEAVDNAVVAAYVRTFDLPLPPHVVAGLRSLTRLDREAAIPSDLGGDGGSNLAAV</sequence>
<organism evidence="1 2">
    <name type="scientific">Oryza meyeriana var. granulata</name>
    <dbReference type="NCBI Taxonomy" id="110450"/>
    <lineage>
        <taxon>Eukaryota</taxon>
        <taxon>Viridiplantae</taxon>
        <taxon>Streptophyta</taxon>
        <taxon>Embryophyta</taxon>
        <taxon>Tracheophyta</taxon>
        <taxon>Spermatophyta</taxon>
        <taxon>Magnoliopsida</taxon>
        <taxon>Liliopsida</taxon>
        <taxon>Poales</taxon>
        <taxon>Poaceae</taxon>
        <taxon>BOP clade</taxon>
        <taxon>Oryzoideae</taxon>
        <taxon>Oryzeae</taxon>
        <taxon>Oryzinae</taxon>
        <taxon>Oryza</taxon>
        <taxon>Oryza meyeriana</taxon>
    </lineage>
</organism>
<reference evidence="1 2" key="1">
    <citation type="submission" date="2019-11" db="EMBL/GenBank/DDBJ databases">
        <title>Whole genome sequence of Oryza granulata.</title>
        <authorList>
            <person name="Li W."/>
        </authorList>
    </citation>
    <scope>NUCLEOTIDE SEQUENCE [LARGE SCALE GENOMIC DNA]</scope>
    <source>
        <strain evidence="2">cv. Menghai</strain>
        <tissue evidence="1">Leaf</tissue>
    </source>
</reference>